<feature type="region of interest" description="Disordered" evidence="1">
    <location>
        <begin position="72"/>
        <end position="109"/>
    </location>
</feature>
<evidence type="ECO:0000313" key="2">
    <source>
        <dbReference type="EMBL" id="QDU59428.1"/>
    </source>
</evidence>
<reference evidence="2 3" key="1">
    <citation type="submission" date="2019-02" db="EMBL/GenBank/DDBJ databases">
        <title>Deep-cultivation of Planctomycetes and their phenomic and genomic characterization uncovers novel biology.</title>
        <authorList>
            <person name="Wiegand S."/>
            <person name="Jogler M."/>
            <person name="Boedeker C."/>
            <person name="Pinto D."/>
            <person name="Vollmers J."/>
            <person name="Rivas-Marin E."/>
            <person name="Kohn T."/>
            <person name="Peeters S.H."/>
            <person name="Heuer A."/>
            <person name="Rast P."/>
            <person name="Oberbeckmann S."/>
            <person name="Bunk B."/>
            <person name="Jeske O."/>
            <person name="Meyerdierks A."/>
            <person name="Storesund J.E."/>
            <person name="Kallscheuer N."/>
            <person name="Luecker S."/>
            <person name="Lage O.M."/>
            <person name="Pohl T."/>
            <person name="Merkel B.J."/>
            <person name="Hornburger P."/>
            <person name="Mueller R.-W."/>
            <person name="Bruemmer F."/>
            <person name="Labrenz M."/>
            <person name="Spormann A.M."/>
            <person name="Op den Camp H."/>
            <person name="Overmann J."/>
            <person name="Amann R."/>
            <person name="Jetten M.S.M."/>
            <person name="Mascher T."/>
            <person name="Medema M.H."/>
            <person name="Devos D.P."/>
            <person name="Kaster A.-K."/>
            <person name="Ovreas L."/>
            <person name="Rohde M."/>
            <person name="Galperin M.Y."/>
            <person name="Jogler C."/>
        </authorList>
    </citation>
    <scope>NUCLEOTIDE SEQUENCE [LARGE SCALE GENOMIC DNA]</scope>
    <source>
        <strain evidence="2 3">Pan216</strain>
    </source>
</reference>
<gene>
    <name evidence="2" type="ORF">Pan216_02560</name>
</gene>
<dbReference type="Proteomes" id="UP000317093">
    <property type="component" value="Chromosome"/>
</dbReference>
<accession>A0A518AXH4</accession>
<keyword evidence="3" id="KW-1185">Reference proteome</keyword>
<sequence length="109" mass="11784">MPSISFLKLINKVRGCKPPSPALGSLSGRTRRSDRSLGDRLRGILVENRATLAQNGPKSVRIGPRMELNHSQMAGNRHHATDETGRRHARVTEPTSSPPSLVTVVAGVL</sequence>
<evidence type="ECO:0000256" key="1">
    <source>
        <dbReference type="SAM" id="MobiDB-lite"/>
    </source>
</evidence>
<feature type="region of interest" description="Disordered" evidence="1">
    <location>
        <begin position="17"/>
        <end position="38"/>
    </location>
</feature>
<organism evidence="2 3">
    <name type="scientific">Kolteria novifilia</name>
    <dbReference type="NCBI Taxonomy" id="2527975"/>
    <lineage>
        <taxon>Bacteria</taxon>
        <taxon>Pseudomonadati</taxon>
        <taxon>Planctomycetota</taxon>
        <taxon>Planctomycetia</taxon>
        <taxon>Kolteriales</taxon>
        <taxon>Kolteriaceae</taxon>
        <taxon>Kolteria</taxon>
    </lineage>
</organism>
<dbReference type="AlphaFoldDB" id="A0A518AXH4"/>
<evidence type="ECO:0000313" key="3">
    <source>
        <dbReference type="Proteomes" id="UP000317093"/>
    </source>
</evidence>
<dbReference type="EMBL" id="CP036279">
    <property type="protein sequence ID" value="QDU59428.1"/>
    <property type="molecule type" value="Genomic_DNA"/>
</dbReference>
<dbReference type="KEGG" id="knv:Pan216_02560"/>
<protein>
    <submittedName>
        <fullName evidence="2">Uncharacterized protein</fullName>
    </submittedName>
</protein>
<name>A0A518AXH4_9BACT</name>
<proteinExistence type="predicted"/>